<evidence type="ECO:0000256" key="8">
    <source>
        <dbReference type="ARBA" id="ARBA00023012"/>
    </source>
</evidence>
<dbReference type="Gene3D" id="3.30.450.40">
    <property type="match status" value="1"/>
</dbReference>
<evidence type="ECO:0000256" key="1">
    <source>
        <dbReference type="ARBA" id="ARBA00000085"/>
    </source>
</evidence>
<protein>
    <recommendedName>
        <fullName evidence="2">histidine kinase</fullName>
        <ecNumber evidence="2">2.7.13.3</ecNumber>
    </recommendedName>
</protein>
<dbReference type="InterPro" id="IPR036097">
    <property type="entry name" value="HisK_dim/P_sf"/>
</dbReference>
<evidence type="ECO:0000256" key="4">
    <source>
        <dbReference type="ARBA" id="ARBA00022679"/>
    </source>
</evidence>
<comment type="caution">
    <text evidence="10">The sequence shown here is derived from an EMBL/GenBank/DDBJ whole genome shotgun (WGS) entry which is preliminary data.</text>
</comment>
<dbReference type="InterPro" id="IPR003661">
    <property type="entry name" value="HisK_dim/P_dom"/>
</dbReference>
<organism evidence="10">
    <name type="scientific">Desulfatirhabdium butyrativorans</name>
    <dbReference type="NCBI Taxonomy" id="340467"/>
    <lineage>
        <taxon>Bacteria</taxon>
        <taxon>Pseudomonadati</taxon>
        <taxon>Thermodesulfobacteriota</taxon>
        <taxon>Desulfobacteria</taxon>
        <taxon>Desulfobacterales</taxon>
        <taxon>Desulfatirhabdiaceae</taxon>
        <taxon>Desulfatirhabdium</taxon>
    </lineage>
</organism>
<dbReference type="SUPFAM" id="SSF55781">
    <property type="entry name" value="GAF domain-like"/>
    <property type="match status" value="1"/>
</dbReference>
<dbReference type="PANTHER" id="PTHR43065:SF46">
    <property type="entry name" value="C4-DICARBOXYLATE TRANSPORT SENSOR PROTEIN DCTB"/>
    <property type="match status" value="1"/>
</dbReference>
<evidence type="ECO:0000259" key="9">
    <source>
        <dbReference type="PROSITE" id="PS50109"/>
    </source>
</evidence>
<keyword evidence="5" id="KW-0547">Nucleotide-binding</keyword>
<keyword evidence="4" id="KW-0808">Transferase</keyword>
<name>A0A7C4MLR6_9BACT</name>
<dbReference type="AlphaFoldDB" id="A0A7C4MLR6"/>
<evidence type="ECO:0000256" key="7">
    <source>
        <dbReference type="ARBA" id="ARBA00022840"/>
    </source>
</evidence>
<sequence length="424" mass="47423">MGKGPVSSVEIGYKAILEFVDRMEEITQLQDRVDITSNISQIWKVFSAEIQNAIRVDGCALFLVEEGLQEFSLRHADPMALGEGIRNEVDLQIACGMFAWVIKRRKPALVPALFLKPNKTLVMLPLVTVRHILGMVIVVTSIDESLITHENIKVLGMLAKQCALVMENYLLYDRLRKEHERLLRAQHQILQAEKLASIGRLTAGASHEILNPLNVLSGYVQLLQIQPNLDDKSKQYLNTIQEQVERIAGIVNSLYRFSRPIETRKETFSLLEVIDRVVQLFGHERRNDHLVWDLKIANDLPMLHGNPDAIAQVLVILFSNARDAMPDGGTLTVEATFLPEAAISGLEPRGVVRIRVADTGIGIREEDLGRIFDPFFTTKQNQNGTGLGLSLAYGIIEEHEGTITVESRLNQGTVFTILLPVRTG</sequence>
<evidence type="ECO:0000256" key="5">
    <source>
        <dbReference type="ARBA" id="ARBA00022741"/>
    </source>
</evidence>
<comment type="catalytic activity">
    <reaction evidence="1">
        <text>ATP + protein L-histidine = ADP + protein N-phospho-L-histidine.</text>
        <dbReference type="EC" id="2.7.13.3"/>
    </reaction>
</comment>
<feature type="domain" description="Histidine kinase" evidence="9">
    <location>
        <begin position="204"/>
        <end position="423"/>
    </location>
</feature>
<dbReference type="SUPFAM" id="SSF47384">
    <property type="entry name" value="Homodimeric domain of signal transducing histidine kinase"/>
    <property type="match status" value="1"/>
</dbReference>
<evidence type="ECO:0000313" key="10">
    <source>
        <dbReference type="EMBL" id="HGU32442.1"/>
    </source>
</evidence>
<evidence type="ECO:0000256" key="2">
    <source>
        <dbReference type="ARBA" id="ARBA00012438"/>
    </source>
</evidence>
<dbReference type="SMART" id="SM00387">
    <property type="entry name" value="HATPase_c"/>
    <property type="match status" value="1"/>
</dbReference>
<reference evidence="10" key="1">
    <citation type="journal article" date="2020" name="mSystems">
        <title>Genome- and Community-Level Interaction Insights into Carbon Utilization and Element Cycling Functions of Hydrothermarchaeota in Hydrothermal Sediment.</title>
        <authorList>
            <person name="Zhou Z."/>
            <person name="Liu Y."/>
            <person name="Xu W."/>
            <person name="Pan J."/>
            <person name="Luo Z.H."/>
            <person name="Li M."/>
        </authorList>
    </citation>
    <scope>NUCLEOTIDE SEQUENCE [LARGE SCALE GENOMIC DNA]</scope>
    <source>
        <strain evidence="10">SpSt-477</strain>
    </source>
</reference>
<dbReference type="Pfam" id="PF02518">
    <property type="entry name" value="HATPase_c"/>
    <property type="match status" value="1"/>
</dbReference>
<dbReference type="Gene3D" id="1.10.287.130">
    <property type="match status" value="1"/>
</dbReference>
<evidence type="ECO:0000256" key="3">
    <source>
        <dbReference type="ARBA" id="ARBA00022553"/>
    </source>
</evidence>
<evidence type="ECO:0000256" key="6">
    <source>
        <dbReference type="ARBA" id="ARBA00022777"/>
    </source>
</evidence>
<dbReference type="CDD" id="cd00082">
    <property type="entry name" value="HisKA"/>
    <property type="match status" value="1"/>
</dbReference>
<dbReference type="InterPro" id="IPR004358">
    <property type="entry name" value="Sig_transdc_His_kin-like_C"/>
</dbReference>
<dbReference type="InterPro" id="IPR003018">
    <property type="entry name" value="GAF"/>
</dbReference>
<dbReference type="InterPro" id="IPR005467">
    <property type="entry name" value="His_kinase_dom"/>
</dbReference>
<dbReference type="SMART" id="SM00388">
    <property type="entry name" value="HisKA"/>
    <property type="match status" value="1"/>
</dbReference>
<proteinExistence type="predicted"/>
<dbReference type="Gene3D" id="3.30.565.10">
    <property type="entry name" value="Histidine kinase-like ATPase, C-terminal domain"/>
    <property type="match status" value="1"/>
</dbReference>
<dbReference type="EMBL" id="DSUH01000142">
    <property type="protein sequence ID" value="HGU32442.1"/>
    <property type="molecule type" value="Genomic_DNA"/>
</dbReference>
<accession>A0A7C4MLR6</accession>
<keyword evidence="3" id="KW-0597">Phosphoprotein</keyword>
<dbReference type="GO" id="GO:0000155">
    <property type="term" value="F:phosphorelay sensor kinase activity"/>
    <property type="evidence" value="ECO:0007669"/>
    <property type="project" value="InterPro"/>
</dbReference>
<dbReference type="GO" id="GO:0005524">
    <property type="term" value="F:ATP binding"/>
    <property type="evidence" value="ECO:0007669"/>
    <property type="project" value="UniProtKB-KW"/>
</dbReference>
<dbReference type="Pfam" id="PF00512">
    <property type="entry name" value="HisKA"/>
    <property type="match status" value="1"/>
</dbReference>
<keyword evidence="8" id="KW-0902">Two-component regulatory system</keyword>
<dbReference type="InterPro" id="IPR003594">
    <property type="entry name" value="HATPase_dom"/>
</dbReference>
<dbReference type="SMART" id="SM00065">
    <property type="entry name" value="GAF"/>
    <property type="match status" value="1"/>
</dbReference>
<keyword evidence="7" id="KW-0067">ATP-binding</keyword>
<dbReference type="InterPro" id="IPR036890">
    <property type="entry name" value="HATPase_C_sf"/>
</dbReference>
<dbReference type="EC" id="2.7.13.3" evidence="2"/>
<dbReference type="PRINTS" id="PR00344">
    <property type="entry name" value="BCTRLSENSOR"/>
</dbReference>
<dbReference type="InterPro" id="IPR029016">
    <property type="entry name" value="GAF-like_dom_sf"/>
</dbReference>
<dbReference type="PROSITE" id="PS50109">
    <property type="entry name" value="HIS_KIN"/>
    <property type="match status" value="1"/>
</dbReference>
<dbReference type="PANTHER" id="PTHR43065">
    <property type="entry name" value="SENSOR HISTIDINE KINASE"/>
    <property type="match status" value="1"/>
</dbReference>
<dbReference type="SUPFAM" id="SSF55874">
    <property type="entry name" value="ATPase domain of HSP90 chaperone/DNA topoisomerase II/histidine kinase"/>
    <property type="match status" value="1"/>
</dbReference>
<keyword evidence="6 10" id="KW-0418">Kinase</keyword>
<gene>
    <name evidence="10" type="ORF">ENS29_06255</name>
</gene>